<keyword evidence="4" id="KW-1185">Reference proteome</keyword>
<evidence type="ECO:0000313" key="4">
    <source>
        <dbReference type="Proteomes" id="UP001163336"/>
    </source>
</evidence>
<dbReference type="RefSeq" id="WP_281907631.1">
    <property type="nucleotide sequence ID" value="NZ_AP026966.1"/>
</dbReference>
<dbReference type="Proteomes" id="UP001163336">
    <property type="component" value="Chromosome"/>
</dbReference>
<reference evidence="3" key="1">
    <citation type="submission" date="2022-11" db="EMBL/GenBank/DDBJ databases">
        <title>Isolation and characterization of PLA-degrading bacterium Massilia sp. from Antarctic soil.</title>
        <authorList>
            <person name="Sato K."/>
            <person name="Gomez-Fuentes C."/>
            <person name="Ahmad S.A."/>
            <person name="Zulkharnain A."/>
        </authorList>
    </citation>
    <scope>NUCLEOTIDE SEQUENCE</scope>
    <source>
        <strain evidence="3">N-3</strain>
    </source>
</reference>
<evidence type="ECO:0000313" key="3">
    <source>
        <dbReference type="EMBL" id="BDT59085.1"/>
    </source>
</evidence>
<organism evidence="3 4">
    <name type="scientific">Massilia varians</name>
    <dbReference type="NCBI Taxonomy" id="457921"/>
    <lineage>
        <taxon>Bacteria</taxon>
        <taxon>Pseudomonadati</taxon>
        <taxon>Pseudomonadota</taxon>
        <taxon>Betaproteobacteria</taxon>
        <taxon>Burkholderiales</taxon>
        <taxon>Oxalobacteraceae</taxon>
        <taxon>Telluria group</taxon>
        <taxon>Massilia</taxon>
    </lineage>
</organism>
<accession>A0ABN6TDQ6</accession>
<sequence length="117" mass="11767">MKPMFLMAAAGVLMAAPSAHAQQASCAPEPSDPGVPVPQAVYQSAMSDYSRALPDSTTTPDKTWRQMNDAVGAGPAHAGHDAAQAPSSPPAHGAPAAPAKPAEPAKPAAGHGAHRHH</sequence>
<dbReference type="EMBL" id="AP026966">
    <property type="protein sequence ID" value="BDT59085.1"/>
    <property type="molecule type" value="Genomic_DNA"/>
</dbReference>
<feature type="compositionally biased region" description="Low complexity" evidence="1">
    <location>
        <begin position="69"/>
        <end position="111"/>
    </location>
</feature>
<evidence type="ECO:0000256" key="1">
    <source>
        <dbReference type="SAM" id="MobiDB-lite"/>
    </source>
</evidence>
<name>A0ABN6TDQ6_9BURK</name>
<keyword evidence="2" id="KW-0732">Signal</keyword>
<gene>
    <name evidence="3" type="ORF">MasN3_25790</name>
</gene>
<feature type="chain" id="PRO_5045510083" evidence="2">
    <location>
        <begin position="22"/>
        <end position="117"/>
    </location>
</feature>
<protein>
    <submittedName>
        <fullName evidence="3">Uncharacterized protein</fullName>
    </submittedName>
</protein>
<feature type="signal peptide" evidence="2">
    <location>
        <begin position="1"/>
        <end position="21"/>
    </location>
</feature>
<proteinExistence type="predicted"/>
<evidence type="ECO:0000256" key="2">
    <source>
        <dbReference type="SAM" id="SignalP"/>
    </source>
</evidence>
<feature type="region of interest" description="Disordered" evidence="1">
    <location>
        <begin position="17"/>
        <end position="117"/>
    </location>
</feature>